<evidence type="ECO:0000313" key="2">
    <source>
        <dbReference type="EMBL" id="SPQ18221.1"/>
    </source>
</evidence>
<gene>
    <name evidence="2" type="ORF">TT172_LOCUS640</name>
</gene>
<accession>A0A3S4EX06</accession>
<reference evidence="2 3" key="1">
    <citation type="submission" date="2018-04" db="EMBL/GenBank/DDBJ databases">
        <authorList>
            <person name="Huttner S."/>
            <person name="Dainat J."/>
        </authorList>
    </citation>
    <scope>NUCLEOTIDE SEQUENCE [LARGE SCALE GENOMIC DNA]</scope>
</reference>
<protein>
    <submittedName>
        <fullName evidence="2">F78dce73-660f-4a9f-a727-5d59d8977474</fullName>
    </submittedName>
</protein>
<name>A0A3S4EX06_9PEZI</name>
<evidence type="ECO:0000256" key="1">
    <source>
        <dbReference type="SAM" id="MobiDB-lite"/>
    </source>
</evidence>
<organism evidence="2 3">
    <name type="scientific">Thermothielavioides terrestris</name>
    <dbReference type="NCBI Taxonomy" id="2587410"/>
    <lineage>
        <taxon>Eukaryota</taxon>
        <taxon>Fungi</taxon>
        <taxon>Dikarya</taxon>
        <taxon>Ascomycota</taxon>
        <taxon>Pezizomycotina</taxon>
        <taxon>Sordariomycetes</taxon>
        <taxon>Sordariomycetidae</taxon>
        <taxon>Sordariales</taxon>
        <taxon>Chaetomiaceae</taxon>
        <taxon>Thermothielavioides</taxon>
    </lineage>
</organism>
<feature type="compositionally biased region" description="Low complexity" evidence="1">
    <location>
        <begin position="112"/>
        <end position="156"/>
    </location>
</feature>
<dbReference type="AlphaFoldDB" id="A0A3S4EX06"/>
<dbReference type="Proteomes" id="UP000289323">
    <property type="component" value="Unassembled WGS sequence"/>
</dbReference>
<proteinExistence type="predicted"/>
<sequence>MDHGSLQEEPVSRSGPLLDHLDLDHRRGRRAYEPTPHPPPQQNEYEYLDHSDDLGVPASPFAAANLAAFSANSLAAAPSPDSHNESGDPADFYRSYQGSPQTGDVSPPVKDPMASAVSSSARPAPSAPSNSQSFASRIARPRTANSANASASKSTPQLAPGDSRLAPPRHTGLLFGEILPEQSDSVTPGFGIESAHEENQQCLEPWQSRIYALKLALHLQVLHCQRENIPTTCLIGVGRTDADE</sequence>
<dbReference type="EMBL" id="OUUZ01000001">
    <property type="protein sequence ID" value="SPQ18221.1"/>
    <property type="molecule type" value="Genomic_DNA"/>
</dbReference>
<feature type="region of interest" description="Disordered" evidence="1">
    <location>
        <begin position="1"/>
        <end position="58"/>
    </location>
</feature>
<feature type="region of interest" description="Disordered" evidence="1">
    <location>
        <begin position="75"/>
        <end position="170"/>
    </location>
</feature>
<evidence type="ECO:0000313" key="3">
    <source>
        <dbReference type="Proteomes" id="UP000289323"/>
    </source>
</evidence>